<accession>A0ABR6BQH4</accession>
<comment type="caution">
    <text evidence="2">The sequence shown here is derived from an EMBL/GenBank/DDBJ whole genome shotgun (WGS) entry which is preliminary data.</text>
</comment>
<reference evidence="2 3" key="1">
    <citation type="submission" date="2020-08" db="EMBL/GenBank/DDBJ databases">
        <title>Genomic Encyclopedia of Archaeal and Bacterial Type Strains, Phase II (KMG-II): from individual species to whole genera.</title>
        <authorList>
            <person name="Goeker M."/>
        </authorList>
    </citation>
    <scope>NUCLEOTIDE SEQUENCE [LARGE SCALE GENOMIC DNA]</scope>
    <source>
        <strain evidence="2 3">DSM 43850</strain>
    </source>
</reference>
<gene>
    <name evidence="2" type="ORF">BC739_006377</name>
</gene>
<name>A0ABR6BQH4_9PSEU</name>
<evidence type="ECO:0000313" key="3">
    <source>
        <dbReference type="Proteomes" id="UP000517916"/>
    </source>
</evidence>
<dbReference type="Proteomes" id="UP000517916">
    <property type="component" value="Unassembled WGS sequence"/>
</dbReference>
<dbReference type="PANTHER" id="PTHR39426:SF1">
    <property type="entry name" value="HOMOLOGY TO DEATH-ON-CURING PROTEIN OF PHAGE P1"/>
    <property type="match status" value="1"/>
</dbReference>
<dbReference type="NCBIfam" id="TIGR01550">
    <property type="entry name" value="DOC_P1"/>
    <property type="match status" value="1"/>
</dbReference>
<dbReference type="EMBL" id="JACJID010000005">
    <property type="protein sequence ID" value="MBA8929159.1"/>
    <property type="molecule type" value="Genomic_DNA"/>
</dbReference>
<dbReference type="PROSITE" id="PS51459">
    <property type="entry name" value="FIDO"/>
    <property type="match status" value="1"/>
</dbReference>
<dbReference type="Gene3D" id="1.20.120.1870">
    <property type="entry name" value="Fic/DOC protein, Fido domain"/>
    <property type="match status" value="1"/>
</dbReference>
<dbReference type="SUPFAM" id="SSF140931">
    <property type="entry name" value="Fic-like"/>
    <property type="match status" value="1"/>
</dbReference>
<feature type="domain" description="Fido" evidence="1">
    <location>
        <begin position="6"/>
        <end position="121"/>
    </location>
</feature>
<dbReference type="InterPro" id="IPR053737">
    <property type="entry name" value="Type_II_TA_Toxin"/>
</dbReference>
<keyword evidence="3" id="KW-1185">Reference proteome</keyword>
<dbReference type="InterPro" id="IPR003812">
    <property type="entry name" value="Fido"/>
</dbReference>
<dbReference type="InterPro" id="IPR036597">
    <property type="entry name" value="Fido-like_dom_sf"/>
</dbReference>
<sequence>MTQYLTTNDLVAIAHLTMGGKALIRDAGLIDSAAHRPQATAFGQDAYPDLHVKAAALLHSVLRNHPLVDGNKRLAWVACRTFLALNGADFTPDVNEATEFVLAVAACDEDDLDKIASVLRARTA</sequence>
<evidence type="ECO:0000313" key="2">
    <source>
        <dbReference type="EMBL" id="MBA8929159.1"/>
    </source>
</evidence>
<dbReference type="PANTHER" id="PTHR39426">
    <property type="entry name" value="HOMOLOGY TO DEATH-ON-CURING PROTEIN OF PHAGE P1"/>
    <property type="match status" value="1"/>
</dbReference>
<protein>
    <submittedName>
        <fullName evidence="2">Death-on-curing protein</fullName>
    </submittedName>
</protein>
<organism evidence="2 3">
    <name type="scientific">Kutzneria viridogrisea</name>
    <dbReference type="NCBI Taxonomy" id="47990"/>
    <lineage>
        <taxon>Bacteria</taxon>
        <taxon>Bacillati</taxon>
        <taxon>Actinomycetota</taxon>
        <taxon>Actinomycetes</taxon>
        <taxon>Pseudonocardiales</taxon>
        <taxon>Pseudonocardiaceae</taxon>
        <taxon>Kutzneria</taxon>
    </lineage>
</organism>
<dbReference type="InterPro" id="IPR006440">
    <property type="entry name" value="Doc"/>
</dbReference>
<evidence type="ECO:0000259" key="1">
    <source>
        <dbReference type="PROSITE" id="PS51459"/>
    </source>
</evidence>
<proteinExistence type="predicted"/>
<dbReference type="Pfam" id="PF02661">
    <property type="entry name" value="Fic"/>
    <property type="match status" value="1"/>
</dbReference>
<dbReference type="RefSeq" id="WP_025353745.1">
    <property type="nucleotide sequence ID" value="NZ_BAAABQ010000022.1"/>
</dbReference>